<dbReference type="EMBL" id="JAUHLI010000004">
    <property type="protein sequence ID" value="MEE2000728.1"/>
    <property type="molecule type" value="Genomic_DNA"/>
</dbReference>
<sequence>MQRLLSRWCMLLCLVFALPVLAQPVCQELYASPSGINPNLGANGISPFDMASVPWQTTPWPASGTTLNSGSYYFGTLNTNNFYQLSIASGARVTIYVNDNLVTNNFLRLNASGNPEQLTIVVRSNVSINNQGEINGLIYAGGSININNNDVIVGGLAATGSISIGTNTVVTRDENAIAQLDLPGLCTVGPVSLPEPRALYPLDLCNTLNNSVVEDRMQQYPATGYLLSPAEGKVLAAANFSTVGMNRVELAPGLLHGLTDFTVSLWFKAEASNSFRQLLSASNNSQDTVLELYVRNNNVLRAGLLGVYYAFGSPEPVLNNNSWYHATLTRSGNQLCLYLNATLVQCQAASPAALNVTRAALGVWWQANGAMSDQFLGDMDEVLFFSTALSAGQIQTIYINQNEGRNYDGAVREDTCLGCFTDTFSGSVLSDDWVTSRSSGSFTPSIVNGRLRMTQAVGNQSTAATYQRLFPAADNLVVIEFDYLAYGGTGADGLAVVLSDANVTPQPGSFGGPLGYGSRANQNIPGFAGGWLGIGLDEFGNFSTEGGPGGPGRRQQSVAVRGSGSGTIGYRYLRGTCNNGATNPAGGCLNPRVDGNQTNPHRYRITIDSRATGRAIVSVERDHGTGFLSLIAPFDALAQPGQAAVPENFLLSLTGSTGGSTNIHELDNVRICALRSLPVGVQIDHFEFDHSGQALTCQPETLTVRACLNADCSVLYTDPVTATLSPQPVPGGEWVGGHVINFSGGSTTVQLRRSTVGTVTVGVSGSVPGTRPLSTTLCRAGSGPKNVASCTVSFTSSGFVLEVPDGIANQPETNVRLRAVRESDPGQACVPAFANVNRTVQFWSGYITPDASGRPVSMPVEVNEQAIGLSSASPSPRSLSFDANGEALLRVNYADAGRVQLNARYQGSNATGDAGLVLQGATQFSKRPYGLCVQTASDCAAGNASCPAFVRAGETFPVQLSAHAWQEAVTAICQMPVTPNFTLAGISLEHELLAPLASDGAVPGQLQPAVYQHQRSVSATTEVSALLTEVGVFRITARPTPLSYLGMTIPPASSQPVGRITPDHFALLYADIEPGCSGFSYMGQPMRWSMALQARALSGQRTFNYFANFARSPQNRQLVAGQLTSGQEMSTRVSTMAADFNWQAGEAEWLQQEVSFLRASEPDGPFSQLQFGLRFQDSDGIGLAGFNMDPATAGDCVASGSCTAVQLAGLQDLRYGRLTLEQAFGPEDIPLPLTLRSQYWDGQRFRLSELDQCTAFSASEASVDVSAGLPLLSVQGPGGLLSNGQNEAQSLWLTPPMQPGAWQWQLSTDSWLQFDWNGNGDENPRAEAIFGRYRGNPRRIFWREPLP</sequence>
<comment type="caution">
    <text evidence="4">The sequence shown here is derived from an EMBL/GenBank/DDBJ whole genome shotgun (WGS) entry which is preliminary data.</text>
</comment>
<dbReference type="InterPro" id="IPR046524">
    <property type="entry name" value="DUF6701"/>
</dbReference>
<dbReference type="RefSeq" id="WP_330127869.1">
    <property type="nucleotide sequence ID" value="NZ_JAUHLI010000004.1"/>
</dbReference>
<gene>
    <name evidence="4" type="ORF">QWY20_04630</name>
</gene>
<evidence type="ECO:0000313" key="4">
    <source>
        <dbReference type="EMBL" id="MEE2000728.1"/>
    </source>
</evidence>
<protein>
    <recommendedName>
        <fullName evidence="6">MSHA biogenesis protein MshQ</fullName>
    </recommendedName>
</protein>
<proteinExistence type="predicted"/>
<name>A0ABU7J2J4_9GAMM</name>
<evidence type="ECO:0008006" key="6">
    <source>
        <dbReference type="Google" id="ProtNLM"/>
    </source>
</evidence>
<reference evidence="4 5" key="1">
    <citation type="submission" date="2023-07" db="EMBL/GenBank/DDBJ databases">
        <title>Alkalimonas sp., MEB108 novel, alkaliphilic bacterium isolated from Lonar Lake, India.</title>
        <authorList>
            <person name="Joshi A."/>
            <person name="Thite S."/>
        </authorList>
    </citation>
    <scope>NUCLEOTIDE SEQUENCE [LARGE SCALE GENOMIC DNA]</scope>
    <source>
        <strain evidence="4 5">MEB108</strain>
    </source>
</reference>
<dbReference type="SUPFAM" id="SSF49899">
    <property type="entry name" value="Concanavalin A-like lectins/glucanases"/>
    <property type="match status" value="2"/>
</dbReference>
<dbReference type="Pfam" id="PF23981">
    <property type="entry name" value="DUF7305"/>
    <property type="match status" value="1"/>
</dbReference>
<dbReference type="Proteomes" id="UP001336314">
    <property type="component" value="Unassembled WGS sequence"/>
</dbReference>
<feature type="signal peptide" evidence="1">
    <location>
        <begin position="1"/>
        <end position="22"/>
    </location>
</feature>
<dbReference type="Gene3D" id="2.60.120.200">
    <property type="match status" value="2"/>
</dbReference>
<dbReference type="InterPro" id="IPR013320">
    <property type="entry name" value="ConA-like_dom_sf"/>
</dbReference>
<dbReference type="InterPro" id="IPR055729">
    <property type="entry name" value="DUF7305"/>
</dbReference>
<feature type="domain" description="DUF6701" evidence="2">
    <location>
        <begin position="775"/>
        <end position="1344"/>
    </location>
</feature>
<evidence type="ECO:0000313" key="5">
    <source>
        <dbReference type="Proteomes" id="UP001336314"/>
    </source>
</evidence>
<evidence type="ECO:0000256" key="1">
    <source>
        <dbReference type="SAM" id="SignalP"/>
    </source>
</evidence>
<keyword evidence="5" id="KW-1185">Reference proteome</keyword>
<evidence type="ECO:0000259" key="3">
    <source>
        <dbReference type="Pfam" id="PF23981"/>
    </source>
</evidence>
<feature type="domain" description="DUF7305" evidence="3">
    <location>
        <begin position="80"/>
        <end position="174"/>
    </location>
</feature>
<feature type="chain" id="PRO_5045648324" description="MSHA biogenesis protein MshQ" evidence="1">
    <location>
        <begin position="23"/>
        <end position="1347"/>
    </location>
</feature>
<evidence type="ECO:0000259" key="2">
    <source>
        <dbReference type="Pfam" id="PF20419"/>
    </source>
</evidence>
<dbReference type="Pfam" id="PF13385">
    <property type="entry name" value="Laminin_G_3"/>
    <property type="match status" value="1"/>
</dbReference>
<dbReference type="Pfam" id="PF20419">
    <property type="entry name" value="DUF6701"/>
    <property type="match status" value="1"/>
</dbReference>
<keyword evidence="1" id="KW-0732">Signal</keyword>
<organism evidence="4 5">
    <name type="scientific">Alkalimonas cellulosilytica</name>
    <dbReference type="NCBI Taxonomy" id="3058395"/>
    <lineage>
        <taxon>Bacteria</taxon>
        <taxon>Pseudomonadati</taxon>
        <taxon>Pseudomonadota</taxon>
        <taxon>Gammaproteobacteria</taxon>
        <taxon>Alkalimonas</taxon>
    </lineage>
</organism>
<accession>A0ABU7J2J4</accession>